<protein>
    <submittedName>
        <fullName evidence="5">NUDIX domain-containing protein</fullName>
    </submittedName>
</protein>
<dbReference type="Gene3D" id="3.90.79.10">
    <property type="entry name" value="Nucleoside Triphosphate Pyrophosphohydrolase"/>
    <property type="match status" value="1"/>
</dbReference>
<dbReference type="InterPro" id="IPR015797">
    <property type="entry name" value="NUDIX_hydrolase-like_dom_sf"/>
</dbReference>
<evidence type="ECO:0000259" key="4">
    <source>
        <dbReference type="PROSITE" id="PS51462"/>
    </source>
</evidence>
<dbReference type="EMBL" id="JAGQLL010000068">
    <property type="protein sequence ID" value="MCA9380472.1"/>
    <property type="molecule type" value="Genomic_DNA"/>
</dbReference>
<accession>A0A955IA40</accession>
<comment type="cofactor">
    <cofactor evidence="1">
        <name>Mg(2+)</name>
        <dbReference type="ChEBI" id="CHEBI:18420"/>
    </cofactor>
</comment>
<dbReference type="InterPro" id="IPR000086">
    <property type="entry name" value="NUDIX_hydrolase_dom"/>
</dbReference>
<dbReference type="InterPro" id="IPR020476">
    <property type="entry name" value="Nudix_hydrolase"/>
</dbReference>
<dbReference type="PROSITE" id="PS51462">
    <property type="entry name" value="NUDIX"/>
    <property type="match status" value="1"/>
</dbReference>
<organism evidence="5 6">
    <name type="scientific">Candidatus Dojkabacteria bacterium</name>
    <dbReference type="NCBI Taxonomy" id="2099670"/>
    <lineage>
        <taxon>Bacteria</taxon>
        <taxon>Candidatus Dojkabacteria</taxon>
    </lineage>
</organism>
<comment type="caution">
    <text evidence="5">The sequence shown here is derived from an EMBL/GenBank/DDBJ whole genome shotgun (WGS) entry which is preliminary data.</text>
</comment>
<dbReference type="PANTHER" id="PTHR43222">
    <property type="entry name" value="NUDIX HYDROLASE 23"/>
    <property type="match status" value="1"/>
</dbReference>
<dbReference type="GO" id="GO:0016787">
    <property type="term" value="F:hydrolase activity"/>
    <property type="evidence" value="ECO:0007669"/>
    <property type="project" value="UniProtKB-KW"/>
</dbReference>
<dbReference type="PRINTS" id="PR00502">
    <property type="entry name" value="NUDIXFAMILY"/>
</dbReference>
<reference evidence="5" key="2">
    <citation type="journal article" date="2021" name="Microbiome">
        <title>Successional dynamics and alternative stable states in a saline activated sludge microbial community over 9 years.</title>
        <authorList>
            <person name="Wang Y."/>
            <person name="Ye J."/>
            <person name="Ju F."/>
            <person name="Liu L."/>
            <person name="Boyd J.A."/>
            <person name="Deng Y."/>
            <person name="Parks D.H."/>
            <person name="Jiang X."/>
            <person name="Yin X."/>
            <person name="Woodcroft B.J."/>
            <person name="Tyson G.W."/>
            <person name="Hugenholtz P."/>
            <person name="Polz M.F."/>
            <person name="Zhang T."/>
        </authorList>
    </citation>
    <scope>NUCLEOTIDE SEQUENCE</scope>
    <source>
        <strain evidence="5">HKST-UBA15</strain>
    </source>
</reference>
<dbReference type="PANTHER" id="PTHR43222:SF2">
    <property type="entry name" value="NUDIX HYDROLASE 23, CHLOROPLASTIC"/>
    <property type="match status" value="1"/>
</dbReference>
<feature type="domain" description="Nudix hydrolase" evidence="4">
    <location>
        <begin position="36"/>
        <end position="169"/>
    </location>
</feature>
<evidence type="ECO:0000256" key="1">
    <source>
        <dbReference type="ARBA" id="ARBA00001946"/>
    </source>
</evidence>
<dbReference type="CDD" id="cd04681">
    <property type="entry name" value="NUDIX_Hydrolase"/>
    <property type="match status" value="1"/>
</dbReference>
<dbReference type="AlphaFoldDB" id="A0A955IA40"/>
<proteinExistence type="predicted"/>
<dbReference type="Pfam" id="PF00293">
    <property type="entry name" value="NUDIX"/>
    <property type="match status" value="1"/>
</dbReference>
<gene>
    <name evidence="5" type="ORF">KC675_04810</name>
</gene>
<evidence type="ECO:0000256" key="2">
    <source>
        <dbReference type="ARBA" id="ARBA00022801"/>
    </source>
</evidence>
<dbReference type="Proteomes" id="UP000745577">
    <property type="component" value="Unassembled WGS sequence"/>
</dbReference>
<name>A0A955IA40_9BACT</name>
<evidence type="ECO:0000313" key="6">
    <source>
        <dbReference type="Proteomes" id="UP000745577"/>
    </source>
</evidence>
<keyword evidence="3" id="KW-0460">Magnesium</keyword>
<reference evidence="5" key="1">
    <citation type="submission" date="2020-04" db="EMBL/GenBank/DDBJ databases">
        <authorList>
            <person name="Zhang T."/>
        </authorList>
    </citation>
    <scope>NUCLEOTIDE SEQUENCE</scope>
    <source>
        <strain evidence="5">HKST-UBA15</strain>
    </source>
</reference>
<sequence length="170" mass="19546">MKIYDAYKYCLLCGGEVVGESNVRKCNSCGKTRFINPSPATGAIIIKDNKFLLTKRAHEPAKGTWDIPGGFVEPGETFEQSITREIFEEMGVKATKIKYFNSKFDHYEYEGVMDDIIVINFLVEVDSFDFKPDDDITETKFFGMEEVPYEEIKFPSVSNTIREYFNQHQS</sequence>
<evidence type="ECO:0000313" key="5">
    <source>
        <dbReference type="EMBL" id="MCA9380472.1"/>
    </source>
</evidence>
<keyword evidence="2" id="KW-0378">Hydrolase</keyword>
<dbReference type="SUPFAM" id="SSF55811">
    <property type="entry name" value="Nudix"/>
    <property type="match status" value="1"/>
</dbReference>
<evidence type="ECO:0000256" key="3">
    <source>
        <dbReference type="ARBA" id="ARBA00022842"/>
    </source>
</evidence>